<evidence type="ECO:0000259" key="3">
    <source>
        <dbReference type="Pfam" id="PF18075"/>
    </source>
</evidence>
<keyword evidence="5" id="KW-1185">Reference proteome</keyword>
<feature type="domain" description="FtsX extracellular" evidence="3">
    <location>
        <begin position="102"/>
        <end position="192"/>
    </location>
</feature>
<comment type="caution">
    <text evidence="4">The sequence shown here is derived from an EMBL/GenBank/DDBJ whole genome shotgun (WGS) entry which is preliminary data.</text>
</comment>
<evidence type="ECO:0000313" key="5">
    <source>
        <dbReference type="Proteomes" id="UP000245697"/>
    </source>
</evidence>
<dbReference type="AlphaFoldDB" id="A0A316FH78"/>
<dbReference type="Proteomes" id="UP000245697">
    <property type="component" value="Unassembled WGS sequence"/>
</dbReference>
<dbReference type="EMBL" id="QGGR01000007">
    <property type="protein sequence ID" value="PWK47593.1"/>
    <property type="molecule type" value="Genomic_DNA"/>
</dbReference>
<evidence type="ECO:0000256" key="2">
    <source>
        <dbReference type="SAM" id="Phobius"/>
    </source>
</evidence>
<accession>A0A316FH78</accession>
<keyword evidence="2" id="KW-0812">Transmembrane</keyword>
<keyword evidence="2" id="KW-0472">Membrane</keyword>
<evidence type="ECO:0000313" key="4">
    <source>
        <dbReference type="EMBL" id="PWK47593.1"/>
    </source>
</evidence>
<dbReference type="RefSeq" id="WP_109593694.1">
    <property type="nucleotide sequence ID" value="NZ_BONA01000043.1"/>
</dbReference>
<dbReference type="Pfam" id="PF18075">
    <property type="entry name" value="FtsX_ECD"/>
    <property type="match status" value="1"/>
</dbReference>
<gene>
    <name evidence="4" type="ORF">BC793_107203</name>
</gene>
<dbReference type="InterPro" id="IPR040690">
    <property type="entry name" value="FtsX_ECD"/>
</dbReference>
<evidence type="ECO:0000256" key="1">
    <source>
        <dbReference type="SAM" id="MobiDB-lite"/>
    </source>
</evidence>
<dbReference type="Gene3D" id="3.30.70.3040">
    <property type="match status" value="1"/>
</dbReference>
<keyword evidence="2" id="KW-1133">Transmembrane helix</keyword>
<name>A0A316FH78_9ACTN</name>
<proteinExistence type="predicted"/>
<reference evidence="4 5" key="1">
    <citation type="submission" date="2018-05" db="EMBL/GenBank/DDBJ databases">
        <title>Genomic Encyclopedia of Archaeal and Bacterial Type Strains, Phase II (KMG-II): from individual species to whole genera.</title>
        <authorList>
            <person name="Goeker M."/>
        </authorList>
    </citation>
    <scope>NUCLEOTIDE SEQUENCE [LARGE SCALE GENOMIC DNA]</scope>
    <source>
        <strain evidence="4 5">DSM 45184</strain>
    </source>
</reference>
<organism evidence="4 5">
    <name type="scientific">Actinoplanes xinjiangensis</name>
    <dbReference type="NCBI Taxonomy" id="512350"/>
    <lineage>
        <taxon>Bacteria</taxon>
        <taxon>Bacillati</taxon>
        <taxon>Actinomycetota</taxon>
        <taxon>Actinomycetes</taxon>
        <taxon>Micromonosporales</taxon>
        <taxon>Micromonosporaceae</taxon>
        <taxon>Actinoplanes</taxon>
    </lineage>
</organism>
<feature type="region of interest" description="Disordered" evidence="1">
    <location>
        <begin position="1"/>
        <end position="22"/>
    </location>
</feature>
<protein>
    <recommendedName>
        <fullName evidence="3">FtsX extracellular domain-containing protein</fullName>
    </recommendedName>
</protein>
<feature type="transmembrane region" description="Helical" evidence="2">
    <location>
        <begin position="42"/>
        <end position="65"/>
    </location>
</feature>
<sequence>MDGHLRDRFEQATAGDPGAPPGELALAAITEGGRIRRRRHRLVAAGVAAGLVLAAGGLTAANLPWGAADRTATPPVTIAAAMVPVSAPSCSQSPVEDHATDLAVFLATEATDRQRDAVAAAVRDDARVDAVVFESRAEAYQRFATLWADSPDFVAAINADDLPESFRLRLTDPEHDAALRARFAAMPGVAQILGHRCPTDAPVGGLR</sequence>
<feature type="compositionally biased region" description="Basic and acidic residues" evidence="1">
    <location>
        <begin position="1"/>
        <end position="10"/>
    </location>
</feature>